<dbReference type="Gene3D" id="1.20.1260.10">
    <property type="match status" value="1"/>
</dbReference>
<dbReference type="InterPro" id="IPR010287">
    <property type="entry name" value="DUF892_YciF-like"/>
</dbReference>
<comment type="caution">
    <text evidence="1">The sequence shown here is derived from an EMBL/GenBank/DDBJ whole genome shotgun (WGS) entry which is preliminary data.</text>
</comment>
<dbReference type="InterPro" id="IPR012347">
    <property type="entry name" value="Ferritin-like"/>
</dbReference>
<dbReference type="InterPro" id="IPR009078">
    <property type="entry name" value="Ferritin-like_SF"/>
</dbReference>
<organism evidence="1 2">
    <name type="scientific">Mucilaginibacter corticis</name>
    <dbReference type="NCBI Taxonomy" id="2597670"/>
    <lineage>
        <taxon>Bacteria</taxon>
        <taxon>Pseudomonadati</taxon>
        <taxon>Bacteroidota</taxon>
        <taxon>Sphingobacteriia</taxon>
        <taxon>Sphingobacteriales</taxon>
        <taxon>Sphingobacteriaceae</taxon>
        <taxon>Mucilaginibacter</taxon>
    </lineage>
</organism>
<gene>
    <name evidence="1" type="ORF">FO440_22790</name>
</gene>
<dbReference type="AlphaFoldDB" id="A0A556M954"/>
<dbReference type="SUPFAM" id="SSF47240">
    <property type="entry name" value="Ferritin-like"/>
    <property type="match status" value="1"/>
</dbReference>
<evidence type="ECO:0000313" key="1">
    <source>
        <dbReference type="EMBL" id="TSJ36335.1"/>
    </source>
</evidence>
<protein>
    <submittedName>
        <fullName evidence="1">DUF892 family protein</fullName>
    </submittedName>
</protein>
<evidence type="ECO:0000313" key="2">
    <source>
        <dbReference type="Proteomes" id="UP000318733"/>
    </source>
</evidence>
<sequence>MENQPRQPATALNQDDLRHFLLSHLHRIYCAKTQLVEKLPLLEKISHFLDLKQAIAETTEAVRMQIMRMKEIYIAMDAWYHPESCTGLLGLLDEAFQSTGVAGDSPALRDMSVLFYMYNIESIETASFKTMLLVADGLGLPEVSQLLLECYDDACEDKALFHEITAHYL</sequence>
<dbReference type="Pfam" id="PF05974">
    <property type="entry name" value="DUF892"/>
    <property type="match status" value="1"/>
</dbReference>
<dbReference type="EMBL" id="VLPK01000007">
    <property type="protein sequence ID" value="TSJ36335.1"/>
    <property type="molecule type" value="Genomic_DNA"/>
</dbReference>
<dbReference type="RefSeq" id="WP_144250626.1">
    <property type="nucleotide sequence ID" value="NZ_VLPK01000007.1"/>
</dbReference>
<proteinExistence type="predicted"/>
<dbReference type="Proteomes" id="UP000318733">
    <property type="component" value="Unassembled WGS sequence"/>
</dbReference>
<name>A0A556M954_9SPHI</name>
<keyword evidence="2" id="KW-1185">Reference proteome</keyword>
<reference evidence="1 2" key="1">
    <citation type="submission" date="2019-07" db="EMBL/GenBank/DDBJ databases">
        <authorList>
            <person name="Huq M.A."/>
        </authorList>
    </citation>
    <scope>NUCLEOTIDE SEQUENCE [LARGE SCALE GENOMIC DNA]</scope>
    <source>
        <strain evidence="1 2">MAH-19</strain>
    </source>
</reference>
<accession>A0A556M954</accession>
<dbReference type="OrthoDB" id="954235at2"/>